<accession>A0A0N4ZM09</accession>
<dbReference type="AlphaFoldDB" id="A0A0N4ZM09"/>
<name>A0A0N4ZM09_PARTI</name>
<dbReference type="Proteomes" id="UP000038045">
    <property type="component" value="Unplaced"/>
</dbReference>
<dbReference type="WBParaSite" id="PTRK_0000957300.1">
    <property type="protein sequence ID" value="PTRK_0000957300.1"/>
    <property type="gene ID" value="PTRK_0000957300"/>
</dbReference>
<sequence>MTVIVCRFWRWPCYYADEVTTKNGTIEYHKSYEILKDTRYFLELLIDHNCRTYMNCPHTFIISMKDEEIKCGKLPKSDKPDIYGYNLEDSRFRTTSNCYTFRGRK</sequence>
<protein>
    <submittedName>
        <fullName evidence="2">DUF19 domain-containing protein</fullName>
    </submittedName>
</protein>
<evidence type="ECO:0000313" key="1">
    <source>
        <dbReference type="Proteomes" id="UP000038045"/>
    </source>
</evidence>
<organism evidence="1 2">
    <name type="scientific">Parastrongyloides trichosuri</name>
    <name type="common">Possum-specific nematode worm</name>
    <dbReference type="NCBI Taxonomy" id="131310"/>
    <lineage>
        <taxon>Eukaryota</taxon>
        <taxon>Metazoa</taxon>
        <taxon>Ecdysozoa</taxon>
        <taxon>Nematoda</taxon>
        <taxon>Chromadorea</taxon>
        <taxon>Rhabditida</taxon>
        <taxon>Tylenchina</taxon>
        <taxon>Panagrolaimomorpha</taxon>
        <taxon>Strongyloidoidea</taxon>
        <taxon>Strongyloididae</taxon>
        <taxon>Parastrongyloides</taxon>
    </lineage>
</organism>
<reference evidence="2" key="1">
    <citation type="submission" date="2017-02" db="UniProtKB">
        <authorList>
            <consortium name="WormBaseParasite"/>
        </authorList>
    </citation>
    <scope>IDENTIFICATION</scope>
</reference>
<proteinExistence type="predicted"/>
<keyword evidence="1" id="KW-1185">Reference proteome</keyword>
<evidence type="ECO:0000313" key="2">
    <source>
        <dbReference type="WBParaSite" id="PTRK_0000957300.1"/>
    </source>
</evidence>